<feature type="domain" description="Immunity MXAN-0049 protein" evidence="1">
    <location>
        <begin position="46"/>
        <end position="183"/>
    </location>
</feature>
<sequence length="188" mass="21135">MLYVISSDDKDTGVMIMKRPSIPGADNVHLDQGTRLEQPLPVFDFILDEKNQGEVLDFVWTTFRGLVVSAKFRKVLEGAGVDNVDYYPVRIVNTVTGEVKQDYFAANILGRVACMDLEASVYERSPLKPDMIRAIDELHLDESKLQGFKLFRLSEAFNIVLADESIKKAVEKAKLRGICFLPAEGYSE</sequence>
<gene>
    <name evidence="2" type="ORF">D7V93_21410</name>
</gene>
<evidence type="ECO:0000313" key="2">
    <source>
        <dbReference type="EMBL" id="RKH55957.1"/>
    </source>
</evidence>
<name>A0A3A8PHY6_9BACT</name>
<dbReference type="RefSeq" id="WP_120645178.1">
    <property type="nucleotide sequence ID" value="NZ_RAWB01000229.1"/>
</dbReference>
<organism evidence="2 3">
    <name type="scientific">Corallococcus llansteffanensis</name>
    <dbReference type="NCBI Taxonomy" id="2316731"/>
    <lineage>
        <taxon>Bacteria</taxon>
        <taxon>Pseudomonadati</taxon>
        <taxon>Myxococcota</taxon>
        <taxon>Myxococcia</taxon>
        <taxon>Myxococcales</taxon>
        <taxon>Cystobacterineae</taxon>
        <taxon>Myxococcaceae</taxon>
        <taxon>Corallococcus</taxon>
    </lineage>
</organism>
<reference evidence="3" key="1">
    <citation type="submission" date="2018-09" db="EMBL/GenBank/DDBJ databases">
        <authorList>
            <person name="Livingstone P.G."/>
            <person name="Whitworth D.E."/>
        </authorList>
    </citation>
    <scope>NUCLEOTIDE SEQUENCE [LARGE SCALE GENOMIC DNA]</scope>
    <source>
        <strain evidence="3">CA051B</strain>
    </source>
</reference>
<dbReference type="Pfam" id="PF07791">
    <property type="entry name" value="Imm11"/>
    <property type="match status" value="1"/>
</dbReference>
<accession>A0A3A8PHY6</accession>
<dbReference type="AlphaFoldDB" id="A0A3A8PHY6"/>
<dbReference type="EMBL" id="RAWB01000229">
    <property type="protein sequence ID" value="RKH55957.1"/>
    <property type="molecule type" value="Genomic_DNA"/>
</dbReference>
<comment type="caution">
    <text evidence="2">The sequence shown here is derived from an EMBL/GenBank/DDBJ whole genome shotgun (WGS) entry which is preliminary data.</text>
</comment>
<dbReference type="Proteomes" id="UP000272888">
    <property type="component" value="Unassembled WGS sequence"/>
</dbReference>
<keyword evidence="3" id="KW-1185">Reference proteome</keyword>
<evidence type="ECO:0000259" key="1">
    <source>
        <dbReference type="Pfam" id="PF07791"/>
    </source>
</evidence>
<protein>
    <recommendedName>
        <fullName evidence="1">Immunity MXAN-0049 protein domain-containing protein</fullName>
    </recommendedName>
</protein>
<proteinExistence type="predicted"/>
<dbReference type="InterPro" id="IPR012433">
    <property type="entry name" value="Imm11"/>
</dbReference>
<evidence type="ECO:0000313" key="3">
    <source>
        <dbReference type="Proteomes" id="UP000272888"/>
    </source>
</evidence>